<feature type="region of interest" description="Disordered" evidence="1">
    <location>
        <begin position="463"/>
        <end position="498"/>
    </location>
</feature>
<feature type="compositionally biased region" description="Basic and acidic residues" evidence="1">
    <location>
        <begin position="484"/>
        <end position="493"/>
    </location>
</feature>
<evidence type="ECO:0000313" key="3">
    <source>
        <dbReference type="EMBL" id="OSX74271.1"/>
    </source>
</evidence>
<keyword evidence="2" id="KW-1133">Transmembrane helix</keyword>
<organism evidence="3 4">
    <name type="scientific">Porphyra umbilicalis</name>
    <name type="common">Purple laver</name>
    <name type="synonym">Red alga</name>
    <dbReference type="NCBI Taxonomy" id="2786"/>
    <lineage>
        <taxon>Eukaryota</taxon>
        <taxon>Rhodophyta</taxon>
        <taxon>Bangiophyceae</taxon>
        <taxon>Bangiales</taxon>
        <taxon>Bangiaceae</taxon>
        <taxon>Porphyra</taxon>
    </lineage>
</organism>
<accession>A0A1X6P071</accession>
<evidence type="ECO:0000313" key="4">
    <source>
        <dbReference type="Proteomes" id="UP000218209"/>
    </source>
</evidence>
<dbReference type="EMBL" id="KV918956">
    <property type="protein sequence ID" value="OSX74271.1"/>
    <property type="molecule type" value="Genomic_DNA"/>
</dbReference>
<reference evidence="3 4" key="1">
    <citation type="submission" date="2017-03" db="EMBL/GenBank/DDBJ databases">
        <title>WGS assembly of Porphyra umbilicalis.</title>
        <authorList>
            <person name="Brawley S.H."/>
            <person name="Blouin N.A."/>
            <person name="Ficko-Blean E."/>
            <person name="Wheeler G.L."/>
            <person name="Lohr M."/>
            <person name="Goodson H.V."/>
            <person name="Jenkins J.W."/>
            <person name="Blaby-Haas C.E."/>
            <person name="Helliwell K.E."/>
            <person name="Chan C."/>
            <person name="Marriage T."/>
            <person name="Bhattacharya D."/>
            <person name="Klein A.S."/>
            <person name="Badis Y."/>
            <person name="Brodie J."/>
            <person name="Cao Y."/>
            <person name="Collen J."/>
            <person name="Dittami S.M."/>
            <person name="Gachon C.M."/>
            <person name="Green B.R."/>
            <person name="Karpowicz S."/>
            <person name="Kim J.W."/>
            <person name="Kudahl U."/>
            <person name="Lin S."/>
            <person name="Michel G."/>
            <person name="Mittag M."/>
            <person name="Olson B.J."/>
            <person name="Pangilinan J."/>
            <person name="Peng Y."/>
            <person name="Qiu H."/>
            <person name="Shu S."/>
            <person name="Singer J.T."/>
            <person name="Smith A.G."/>
            <person name="Sprecher B.N."/>
            <person name="Wagner V."/>
            <person name="Wang W."/>
            <person name="Wang Z.-Y."/>
            <person name="Yan J."/>
            <person name="Yarish C."/>
            <person name="Zoeuner-Riek S."/>
            <person name="Zhuang Y."/>
            <person name="Zou Y."/>
            <person name="Lindquist E.A."/>
            <person name="Grimwood J."/>
            <person name="Barry K."/>
            <person name="Rokhsar D.S."/>
            <person name="Schmutz J."/>
            <person name="Stiller J.W."/>
            <person name="Grossman A.R."/>
            <person name="Prochnik S.E."/>
        </authorList>
    </citation>
    <scope>NUCLEOTIDE SEQUENCE [LARGE SCALE GENOMIC DNA]</scope>
    <source>
        <strain evidence="3">4086291</strain>
    </source>
</reference>
<keyword evidence="2" id="KW-0812">Transmembrane</keyword>
<feature type="region of interest" description="Disordered" evidence="1">
    <location>
        <begin position="307"/>
        <end position="341"/>
    </location>
</feature>
<evidence type="ECO:0000256" key="2">
    <source>
        <dbReference type="SAM" id="Phobius"/>
    </source>
</evidence>
<gene>
    <name evidence="3" type="ORF">BU14_0298s0015</name>
</gene>
<protein>
    <submittedName>
        <fullName evidence="3">Uncharacterized protein</fullName>
    </submittedName>
</protein>
<feature type="transmembrane region" description="Helical" evidence="2">
    <location>
        <begin position="241"/>
        <end position="260"/>
    </location>
</feature>
<feature type="region of interest" description="Disordered" evidence="1">
    <location>
        <begin position="121"/>
        <end position="143"/>
    </location>
</feature>
<proteinExistence type="predicted"/>
<keyword evidence="2" id="KW-0472">Membrane</keyword>
<keyword evidence="4" id="KW-1185">Reference proteome</keyword>
<name>A0A1X6P071_PORUM</name>
<dbReference type="AlphaFoldDB" id="A0A1X6P071"/>
<dbReference type="Proteomes" id="UP000218209">
    <property type="component" value="Unassembled WGS sequence"/>
</dbReference>
<feature type="transmembrane region" description="Helical" evidence="2">
    <location>
        <begin position="281"/>
        <end position="303"/>
    </location>
</feature>
<evidence type="ECO:0000256" key="1">
    <source>
        <dbReference type="SAM" id="MobiDB-lite"/>
    </source>
</evidence>
<sequence length="577" mass="62296">MSRNVGMIETYHWSYVQFFRVVQYSCLLSRMTIQQSTASAQQSIGRVATSVWVERRGIPMWQGEQTENDNQVASIPTACVQAVWNNVAARSIHNERGDTTRWRQQLLSMLCGAKDAGTAGTAALPRRGHGNTAAAGGGGGRHRTLGDGGRLAVEASTASETLFWSRACSMALCWKGGFDAFPSVGSDNGNRSLAVSMCFTDRSSFRSSPDRLRLALSDCRANAALHKLFHTLVPLLRLPSLIGHALLLSSLVVAVYKWPHAMADSSRHFRHHSRVSRQPRLFPRSIVLIALISAATTTATATITARFPRGQDPPLLRPAQDDMKNKHTTAPPRPLWEQTNGATRVCDGGEAGRRRGGHRRCATRPSRGRKRFELLCRHIRSGGLADAAAAGAGRATVRGPAAVARGHRLGPGPRRRPCLRNARTHQSPCSLEPCNNNLTDPPPPLPPPLHHGSATVGCPDGRACHPRGTPDGVVRRGSRLGSGDGRHGRHDCDGGGSSAWRAAAAESTADSAGRFGWQLRRRQTRRWETAAARPLAAAATVVTDEAAIADCPAGMGTQDVRRTHRVRPGLRHVAAVR</sequence>